<dbReference type="SUPFAM" id="SSF52954">
    <property type="entry name" value="Class II aaRS ABD-related"/>
    <property type="match status" value="1"/>
</dbReference>
<accession>A0A2M6WT17</accession>
<evidence type="ECO:0000259" key="10">
    <source>
        <dbReference type="PROSITE" id="PS50862"/>
    </source>
</evidence>
<dbReference type="GO" id="GO:0005524">
    <property type="term" value="F:ATP binding"/>
    <property type="evidence" value="ECO:0007669"/>
    <property type="project" value="UniProtKB-KW"/>
</dbReference>
<evidence type="ECO:0000313" key="12">
    <source>
        <dbReference type="Proteomes" id="UP000228533"/>
    </source>
</evidence>
<name>A0A2M6WT17_9BACT</name>
<dbReference type="PANTHER" id="PTHR42753">
    <property type="entry name" value="MITOCHONDRIAL RIBOSOME PROTEIN L39/PROLYL-TRNA LIGASE FAMILY MEMBER"/>
    <property type="match status" value="1"/>
</dbReference>
<reference evidence="12" key="1">
    <citation type="submission" date="2017-09" db="EMBL/GenBank/DDBJ databases">
        <title>Depth-based differentiation of microbial function through sediment-hosted aquifers and enrichment of novel symbionts in the deep terrestrial subsurface.</title>
        <authorList>
            <person name="Probst A.J."/>
            <person name="Ladd B."/>
            <person name="Jarett J.K."/>
            <person name="Geller-Mcgrath D.E."/>
            <person name="Sieber C.M.K."/>
            <person name="Emerson J.B."/>
            <person name="Anantharaman K."/>
            <person name="Thomas B.C."/>
            <person name="Malmstrom R."/>
            <person name="Stieglmeier M."/>
            <person name="Klingl A."/>
            <person name="Woyke T."/>
            <person name="Ryan C.M."/>
            <person name="Banfield J.F."/>
        </authorList>
    </citation>
    <scope>NUCLEOTIDE SEQUENCE [LARGE SCALE GENOMIC DNA]</scope>
</reference>
<evidence type="ECO:0000256" key="9">
    <source>
        <dbReference type="ARBA" id="ARBA00047671"/>
    </source>
</evidence>
<dbReference type="Proteomes" id="UP000228533">
    <property type="component" value="Unassembled WGS sequence"/>
</dbReference>
<comment type="caution">
    <text evidence="11">The sequence shown here is derived from an EMBL/GenBank/DDBJ whole genome shotgun (WGS) entry which is preliminary data.</text>
</comment>
<dbReference type="Pfam" id="PF00587">
    <property type="entry name" value="tRNA-synt_2b"/>
    <property type="match status" value="1"/>
</dbReference>
<evidence type="ECO:0000256" key="2">
    <source>
        <dbReference type="ARBA" id="ARBA00019110"/>
    </source>
</evidence>
<keyword evidence="3" id="KW-0436">Ligase</keyword>
<evidence type="ECO:0000256" key="8">
    <source>
        <dbReference type="ARBA" id="ARBA00029731"/>
    </source>
</evidence>
<dbReference type="EMBL" id="PFAM01000017">
    <property type="protein sequence ID" value="PIT95937.1"/>
    <property type="molecule type" value="Genomic_DNA"/>
</dbReference>
<dbReference type="GO" id="GO:0004827">
    <property type="term" value="F:proline-tRNA ligase activity"/>
    <property type="evidence" value="ECO:0007669"/>
    <property type="project" value="UniProtKB-EC"/>
</dbReference>
<feature type="domain" description="Aminoacyl-transfer RNA synthetases class-II family profile" evidence="10">
    <location>
        <begin position="38"/>
        <end position="315"/>
    </location>
</feature>
<proteinExistence type="predicted"/>
<dbReference type="Pfam" id="PF03129">
    <property type="entry name" value="HGTP_anticodon"/>
    <property type="match status" value="1"/>
</dbReference>
<evidence type="ECO:0000256" key="7">
    <source>
        <dbReference type="ARBA" id="ARBA00023146"/>
    </source>
</evidence>
<keyword evidence="5" id="KW-0067">ATP-binding</keyword>
<evidence type="ECO:0000256" key="5">
    <source>
        <dbReference type="ARBA" id="ARBA00022840"/>
    </source>
</evidence>
<comment type="catalytic activity">
    <reaction evidence="9">
        <text>tRNA(Pro) + L-proline + ATP = L-prolyl-tRNA(Pro) + AMP + diphosphate</text>
        <dbReference type="Rhea" id="RHEA:14305"/>
        <dbReference type="Rhea" id="RHEA-COMP:9700"/>
        <dbReference type="Rhea" id="RHEA-COMP:9702"/>
        <dbReference type="ChEBI" id="CHEBI:30616"/>
        <dbReference type="ChEBI" id="CHEBI:33019"/>
        <dbReference type="ChEBI" id="CHEBI:60039"/>
        <dbReference type="ChEBI" id="CHEBI:78442"/>
        <dbReference type="ChEBI" id="CHEBI:78532"/>
        <dbReference type="ChEBI" id="CHEBI:456215"/>
        <dbReference type="EC" id="6.1.1.15"/>
    </reaction>
</comment>
<dbReference type="EC" id="6.1.1.15" evidence="1"/>
<dbReference type="InterPro" id="IPR045864">
    <property type="entry name" value="aa-tRNA-synth_II/BPL/LPL"/>
</dbReference>
<evidence type="ECO:0000313" key="11">
    <source>
        <dbReference type="EMBL" id="PIT95937.1"/>
    </source>
</evidence>
<sequence length="409" mass="46324">MRLSQLFTRTLKENPKDETSLNAQILMRAGFIDKIGAGIYTFLPLGLRVHNNICRVIREEIDAIGGQEILMPALTPKEYWQITGRWENFDALFRLKGGDNRDYALGATHEEIVTPTVQRHVFSYKDLSTAVYQIQTKFRNELRSKAGLLRGREFSMKDLYSFHTDQKTLDAYYEIAQKAYFKIYERLGLLDITFLTYASGGAFSKYSHEFQTVCDAGEDTIHICDKCKVAVNQEIIEEQSACPLCGNVELRAEKAIEVGNIFKLGTRFSEPFGFNYLDESGTEKPVIMGCYGMGPSRIMGTIVEISHDDGGLIWPEEVAPFKVHLVSLRQNEATDLLYDRLQKAKIEVIYDDRDLGAGEKLVSADLMGCPYRVVVSAKTLAEGSVEIKKRTSQEVELVKLGELINYWTK</sequence>
<dbReference type="Gene3D" id="3.40.50.800">
    <property type="entry name" value="Anticodon-binding domain"/>
    <property type="match status" value="1"/>
</dbReference>
<dbReference type="Gene3D" id="3.30.930.10">
    <property type="entry name" value="Bira Bifunctional Protein, Domain 2"/>
    <property type="match status" value="1"/>
</dbReference>
<keyword evidence="6" id="KW-0648">Protein biosynthesis</keyword>
<keyword evidence="7 11" id="KW-0030">Aminoacyl-tRNA synthetase</keyword>
<dbReference type="SUPFAM" id="SSF55681">
    <property type="entry name" value="Class II aaRS and biotin synthetases"/>
    <property type="match status" value="1"/>
</dbReference>
<evidence type="ECO:0000256" key="1">
    <source>
        <dbReference type="ARBA" id="ARBA00012831"/>
    </source>
</evidence>
<dbReference type="InterPro" id="IPR002314">
    <property type="entry name" value="aa-tRNA-synt_IIb"/>
</dbReference>
<dbReference type="InterPro" id="IPR050062">
    <property type="entry name" value="Pro-tRNA_synthetase"/>
</dbReference>
<dbReference type="InterPro" id="IPR044140">
    <property type="entry name" value="ProRS_anticodon_short"/>
</dbReference>
<dbReference type="PROSITE" id="PS50862">
    <property type="entry name" value="AA_TRNA_LIGASE_II"/>
    <property type="match status" value="1"/>
</dbReference>
<dbReference type="CDD" id="cd00861">
    <property type="entry name" value="ProRS_anticodon_short"/>
    <property type="match status" value="1"/>
</dbReference>
<evidence type="ECO:0000256" key="6">
    <source>
        <dbReference type="ARBA" id="ARBA00022917"/>
    </source>
</evidence>
<dbReference type="InterPro" id="IPR006195">
    <property type="entry name" value="aa-tRNA-synth_II"/>
</dbReference>
<evidence type="ECO:0000256" key="3">
    <source>
        <dbReference type="ARBA" id="ARBA00022598"/>
    </source>
</evidence>
<keyword evidence="4" id="KW-0547">Nucleotide-binding</keyword>
<protein>
    <recommendedName>
        <fullName evidence="2">Proline--tRNA ligase</fullName>
        <ecNumber evidence="1">6.1.1.15</ecNumber>
    </recommendedName>
    <alternativeName>
        <fullName evidence="8">Prolyl-tRNA synthetase</fullName>
    </alternativeName>
</protein>
<dbReference type="PANTHER" id="PTHR42753:SF2">
    <property type="entry name" value="PROLINE--TRNA LIGASE"/>
    <property type="match status" value="1"/>
</dbReference>
<dbReference type="GO" id="GO:0005829">
    <property type="term" value="C:cytosol"/>
    <property type="evidence" value="ECO:0007669"/>
    <property type="project" value="TreeGrafter"/>
</dbReference>
<dbReference type="InterPro" id="IPR004154">
    <property type="entry name" value="Anticodon-bd"/>
</dbReference>
<gene>
    <name evidence="11" type="ORF">COT94_03045</name>
</gene>
<organism evidence="11 12">
    <name type="scientific">Candidatus Falkowbacteria bacterium CG10_big_fil_rev_8_21_14_0_10_37_14</name>
    <dbReference type="NCBI Taxonomy" id="1974561"/>
    <lineage>
        <taxon>Bacteria</taxon>
        <taxon>Candidatus Falkowiibacteriota</taxon>
    </lineage>
</organism>
<dbReference type="GO" id="GO:0006433">
    <property type="term" value="P:prolyl-tRNA aminoacylation"/>
    <property type="evidence" value="ECO:0007669"/>
    <property type="project" value="InterPro"/>
</dbReference>
<dbReference type="PRINTS" id="PR01046">
    <property type="entry name" value="TRNASYNTHPRO"/>
</dbReference>
<dbReference type="AlphaFoldDB" id="A0A2M6WT17"/>
<evidence type="ECO:0000256" key="4">
    <source>
        <dbReference type="ARBA" id="ARBA00022741"/>
    </source>
</evidence>
<dbReference type="InterPro" id="IPR036621">
    <property type="entry name" value="Anticodon-bd_dom_sf"/>
</dbReference>
<dbReference type="InterPro" id="IPR002316">
    <property type="entry name" value="Pro-tRNA-ligase_IIa"/>
</dbReference>